<protein>
    <recommendedName>
        <fullName evidence="3">SRPBCC family protein</fullName>
    </recommendedName>
</protein>
<organism evidence="1 2">
    <name type="scientific">Gordonia humi</name>
    <dbReference type="NCBI Taxonomy" id="686429"/>
    <lineage>
        <taxon>Bacteria</taxon>
        <taxon>Bacillati</taxon>
        <taxon>Actinomycetota</taxon>
        <taxon>Actinomycetes</taxon>
        <taxon>Mycobacteriales</taxon>
        <taxon>Gordoniaceae</taxon>
        <taxon>Gordonia</taxon>
    </lineage>
</organism>
<dbReference type="Gene3D" id="3.30.530.20">
    <property type="match status" value="1"/>
</dbReference>
<comment type="caution">
    <text evidence="1">The sequence shown here is derived from an EMBL/GenBank/DDBJ whole genome shotgun (WGS) entry which is preliminary data.</text>
</comment>
<dbReference type="PANTHER" id="PTHR39332:SF7">
    <property type="entry name" value="SRPBCC FAMILY PROTEIN"/>
    <property type="match status" value="1"/>
</dbReference>
<dbReference type="Pfam" id="PF10604">
    <property type="entry name" value="Polyketide_cyc2"/>
    <property type="match status" value="1"/>
</dbReference>
<evidence type="ECO:0000313" key="1">
    <source>
        <dbReference type="EMBL" id="MBB4135682.1"/>
    </source>
</evidence>
<dbReference type="RefSeq" id="WP_183370694.1">
    <property type="nucleotide sequence ID" value="NZ_BAABHL010000122.1"/>
</dbReference>
<dbReference type="CDD" id="cd07821">
    <property type="entry name" value="PYR_PYL_RCAR_like"/>
    <property type="match status" value="1"/>
</dbReference>
<dbReference type="PANTHER" id="PTHR39332">
    <property type="entry name" value="BLL4707 PROTEIN"/>
    <property type="match status" value="1"/>
</dbReference>
<sequence length="138" mass="14927">MASITVQSDFPVDAATVWGHVGNTADVADWIPAIGSSRMEGDVRHVVFTDGEPARERIVAHSDTDRSYTYSYIDGPLPLEHYESTVTVHETGPNSSRVVWSAEFGAASADVEQGLTTGITEIYSGALDELKAQLTRSR</sequence>
<name>A0A840EVI8_9ACTN</name>
<accession>A0A840EVI8</accession>
<evidence type="ECO:0000313" key="2">
    <source>
        <dbReference type="Proteomes" id="UP000551501"/>
    </source>
</evidence>
<dbReference type="AlphaFoldDB" id="A0A840EVI8"/>
<gene>
    <name evidence="1" type="ORF">BKA16_002234</name>
</gene>
<dbReference type="Proteomes" id="UP000551501">
    <property type="component" value="Unassembled WGS sequence"/>
</dbReference>
<dbReference type="EMBL" id="JACIFP010000001">
    <property type="protein sequence ID" value="MBB4135682.1"/>
    <property type="molecule type" value="Genomic_DNA"/>
</dbReference>
<proteinExistence type="predicted"/>
<keyword evidence="2" id="KW-1185">Reference proteome</keyword>
<reference evidence="1 2" key="1">
    <citation type="submission" date="2020-08" db="EMBL/GenBank/DDBJ databases">
        <title>Sequencing the genomes of 1000 actinobacteria strains.</title>
        <authorList>
            <person name="Klenk H.-P."/>
        </authorList>
    </citation>
    <scope>NUCLEOTIDE SEQUENCE [LARGE SCALE GENOMIC DNA]</scope>
    <source>
        <strain evidence="1 2">DSM 45298</strain>
    </source>
</reference>
<dbReference type="InterPro" id="IPR023393">
    <property type="entry name" value="START-like_dom_sf"/>
</dbReference>
<dbReference type="InterPro" id="IPR019587">
    <property type="entry name" value="Polyketide_cyclase/dehydratase"/>
</dbReference>
<dbReference type="SUPFAM" id="SSF55961">
    <property type="entry name" value="Bet v1-like"/>
    <property type="match status" value="1"/>
</dbReference>
<evidence type="ECO:0008006" key="3">
    <source>
        <dbReference type="Google" id="ProtNLM"/>
    </source>
</evidence>